<proteinExistence type="predicted"/>
<name>A0A9W9ZZ74_9CNID</name>
<sequence length="138" mass="15092">MLYRSCFVCKQETLAVEQQSYSVCVQAIAVKSSKFYNFSGEISSTPLLFCYCAWYCYRPKANTSRKTKASKKMGKLLPNGMIGSSTEAIGRIVMTTLGSMEVATGATAHSLLAPGHKNAPRLMDFFADSCIAMLMSIT</sequence>
<evidence type="ECO:0000313" key="2">
    <source>
        <dbReference type="Proteomes" id="UP001163046"/>
    </source>
</evidence>
<gene>
    <name evidence="1" type="ORF">OS493_036143</name>
</gene>
<protein>
    <submittedName>
        <fullName evidence="1">Uncharacterized protein</fullName>
    </submittedName>
</protein>
<evidence type="ECO:0000313" key="1">
    <source>
        <dbReference type="EMBL" id="KAJ7388704.1"/>
    </source>
</evidence>
<dbReference type="EMBL" id="MU825454">
    <property type="protein sequence ID" value="KAJ7388704.1"/>
    <property type="molecule type" value="Genomic_DNA"/>
</dbReference>
<accession>A0A9W9ZZ74</accession>
<reference evidence="1" key="1">
    <citation type="submission" date="2023-01" db="EMBL/GenBank/DDBJ databases">
        <title>Genome assembly of the deep-sea coral Lophelia pertusa.</title>
        <authorList>
            <person name="Herrera S."/>
            <person name="Cordes E."/>
        </authorList>
    </citation>
    <scope>NUCLEOTIDE SEQUENCE</scope>
    <source>
        <strain evidence="1">USNM1676648</strain>
        <tissue evidence="1">Polyp</tissue>
    </source>
</reference>
<comment type="caution">
    <text evidence="1">The sequence shown here is derived from an EMBL/GenBank/DDBJ whole genome shotgun (WGS) entry which is preliminary data.</text>
</comment>
<dbReference type="AlphaFoldDB" id="A0A9W9ZZ74"/>
<keyword evidence="2" id="KW-1185">Reference proteome</keyword>
<organism evidence="1 2">
    <name type="scientific">Desmophyllum pertusum</name>
    <dbReference type="NCBI Taxonomy" id="174260"/>
    <lineage>
        <taxon>Eukaryota</taxon>
        <taxon>Metazoa</taxon>
        <taxon>Cnidaria</taxon>
        <taxon>Anthozoa</taxon>
        <taxon>Hexacorallia</taxon>
        <taxon>Scleractinia</taxon>
        <taxon>Caryophylliina</taxon>
        <taxon>Caryophylliidae</taxon>
        <taxon>Desmophyllum</taxon>
    </lineage>
</organism>
<dbReference type="Proteomes" id="UP001163046">
    <property type="component" value="Unassembled WGS sequence"/>
</dbReference>